<proteinExistence type="predicted"/>
<dbReference type="InterPro" id="IPR009061">
    <property type="entry name" value="DNA-bd_dom_put_sf"/>
</dbReference>
<comment type="caution">
    <text evidence="3">The sequence shown here is derived from an EMBL/GenBank/DDBJ whole genome shotgun (WGS) entry which is preliminary data.</text>
</comment>
<dbReference type="Proteomes" id="UP000623681">
    <property type="component" value="Unassembled WGS sequence"/>
</dbReference>
<evidence type="ECO:0000256" key="1">
    <source>
        <dbReference type="ARBA" id="ARBA00023125"/>
    </source>
</evidence>
<dbReference type="Pfam" id="PF13411">
    <property type="entry name" value="MerR_1"/>
    <property type="match status" value="1"/>
</dbReference>
<keyword evidence="4" id="KW-1185">Reference proteome</keyword>
<dbReference type="InterPro" id="IPR047057">
    <property type="entry name" value="MerR_fam"/>
</dbReference>
<dbReference type="PROSITE" id="PS50937">
    <property type="entry name" value="HTH_MERR_2"/>
    <property type="match status" value="1"/>
</dbReference>
<dbReference type="PANTHER" id="PTHR30204">
    <property type="entry name" value="REDOX-CYCLING DRUG-SENSING TRANSCRIPTIONAL ACTIVATOR SOXR"/>
    <property type="match status" value="1"/>
</dbReference>
<dbReference type="PANTHER" id="PTHR30204:SF96">
    <property type="entry name" value="CHROMOSOME-ANCHORING PROTEIN RACA"/>
    <property type="match status" value="1"/>
</dbReference>
<dbReference type="GO" id="GO:0003700">
    <property type="term" value="F:DNA-binding transcription factor activity"/>
    <property type="evidence" value="ECO:0007669"/>
    <property type="project" value="InterPro"/>
</dbReference>
<reference evidence="3" key="1">
    <citation type="submission" date="2021-01" db="EMBL/GenBank/DDBJ databases">
        <title>Genome public.</title>
        <authorList>
            <person name="Liu C."/>
            <person name="Sun Q."/>
        </authorList>
    </citation>
    <scope>NUCLEOTIDE SEQUENCE</scope>
    <source>
        <strain evidence="3">YIM B02565</strain>
    </source>
</reference>
<dbReference type="CDD" id="cd01106">
    <property type="entry name" value="HTH_TipAL-Mta"/>
    <property type="match status" value="1"/>
</dbReference>
<dbReference type="GO" id="GO:0003677">
    <property type="term" value="F:DNA binding"/>
    <property type="evidence" value="ECO:0007669"/>
    <property type="project" value="UniProtKB-KW"/>
</dbReference>
<dbReference type="PRINTS" id="PR00040">
    <property type="entry name" value="HTHMERR"/>
</dbReference>
<dbReference type="InterPro" id="IPR012925">
    <property type="entry name" value="TipAS_dom"/>
</dbReference>
<dbReference type="Gene3D" id="1.10.1660.10">
    <property type="match status" value="1"/>
</dbReference>
<accession>A0A937K292</accession>
<organism evidence="3 4">
    <name type="scientific">Clostridium paridis</name>
    <dbReference type="NCBI Taxonomy" id="2803863"/>
    <lineage>
        <taxon>Bacteria</taxon>
        <taxon>Bacillati</taxon>
        <taxon>Bacillota</taxon>
        <taxon>Clostridia</taxon>
        <taxon>Eubacteriales</taxon>
        <taxon>Clostridiaceae</taxon>
        <taxon>Clostridium</taxon>
    </lineage>
</organism>
<dbReference type="Pfam" id="PF07739">
    <property type="entry name" value="TipAS"/>
    <property type="match status" value="1"/>
</dbReference>
<dbReference type="SMART" id="SM00422">
    <property type="entry name" value="HTH_MERR"/>
    <property type="match status" value="1"/>
</dbReference>
<dbReference type="EMBL" id="JAESWA010000005">
    <property type="protein sequence ID" value="MBL4930447.1"/>
    <property type="molecule type" value="Genomic_DNA"/>
</dbReference>
<evidence type="ECO:0000313" key="3">
    <source>
        <dbReference type="EMBL" id="MBL4930447.1"/>
    </source>
</evidence>
<gene>
    <name evidence="3" type="ORF">JK634_01295</name>
</gene>
<feature type="domain" description="HTH merR-type" evidence="2">
    <location>
        <begin position="5"/>
        <end position="74"/>
    </location>
</feature>
<evidence type="ECO:0000259" key="2">
    <source>
        <dbReference type="PROSITE" id="PS50937"/>
    </source>
</evidence>
<keyword evidence="1" id="KW-0238">DNA-binding</keyword>
<evidence type="ECO:0000313" key="4">
    <source>
        <dbReference type="Proteomes" id="UP000623681"/>
    </source>
</evidence>
<protein>
    <submittedName>
        <fullName evidence="3">MerR family transcriptional regulator</fullName>
    </submittedName>
</protein>
<sequence length="273" mass="32478">MNQSEYSITEFASEASVSTRTLRYYDKIGLLKPSKYNKLGYRMYTNKDLERLQYILALKFLGFSLIEVKLFIKESPEAFEKVLLKQKLMMQDKKMQIEKVISAIEETEKLINVNKYDYKSITKVIEAVQMELKPIWMNQYLTTEQREYMRDLAKKSYSKEALQKLAVRGWTEENQKNFNDKYTHFRSELKRIVERGVDPASQEAQAVGQLLYDINNSYIQDDSDIREGMKKSWENFNSIPDDRKPEVYKISEEEREYIKSVMTIFYKNRVAEK</sequence>
<dbReference type="RefSeq" id="WP_202765829.1">
    <property type="nucleotide sequence ID" value="NZ_JAESWA010000005.1"/>
</dbReference>
<dbReference type="AlphaFoldDB" id="A0A937K292"/>
<name>A0A937K292_9CLOT</name>
<dbReference type="InterPro" id="IPR000551">
    <property type="entry name" value="MerR-type_HTH_dom"/>
</dbReference>
<dbReference type="SUPFAM" id="SSF46955">
    <property type="entry name" value="Putative DNA-binding domain"/>
    <property type="match status" value="1"/>
</dbReference>